<gene>
    <name evidence="1" type="ORF">KPZU09_21280</name>
</gene>
<sequence length="48" mass="5303">MTESPVVRAGFECREQDKIVGFLYLGTPQLKASTTIALPDTAPFVTRF</sequence>
<dbReference type="AlphaFoldDB" id="A0A919LYE8"/>
<dbReference type="Proteomes" id="UP000655094">
    <property type="component" value="Unassembled WGS sequence"/>
</dbReference>
<proteinExistence type="predicted"/>
<organism evidence="1 2">
    <name type="scientific">Klebsiella pneumoniae</name>
    <dbReference type="NCBI Taxonomy" id="573"/>
    <lineage>
        <taxon>Bacteria</taxon>
        <taxon>Pseudomonadati</taxon>
        <taxon>Pseudomonadota</taxon>
        <taxon>Gammaproteobacteria</taxon>
        <taxon>Enterobacterales</taxon>
        <taxon>Enterobacteriaceae</taxon>
        <taxon>Klebsiella/Raoultella group</taxon>
        <taxon>Klebsiella</taxon>
        <taxon>Klebsiella pneumoniae complex</taxon>
    </lineage>
</organism>
<comment type="caution">
    <text evidence="1">The sequence shown here is derived from an EMBL/GenBank/DDBJ whole genome shotgun (WGS) entry which is preliminary data.</text>
</comment>
<evidence type="ECO:0000313" key="2">
    <source>
        <dbReference type="Proteomes" id="UP000655094"/>
    </source>
</evidence>
<evidence type="ECO:0000313" key="1">
    <source>
        <dbReference type="EMBL" id="GHK52392.1"/>
    </source>
</evidence>
<protein>
    <submittedName>
        <fullName evidence="1">Uncharacterized protein</fullName>
    </submittedName>
</protein>
<dbReference type="EMBL" id="BNFF01000001">
    <property type="protein sequence ID" value="GHK52392.1"/>
    <property type="molecule type" value="Genomic_DNA"/>
</dbReference>
<accession>A0A919LYE8</accession>
<reference evidence="1" key="1">
    <citation type="submission" date="2020-10" db="EMBL/GenBank/DDBJ databases">
        <title>Genome Sequence of ESBL Producing Zambian Clinical Strains.</title>
        <authorList>
            <person name="Shawa M."/>
            <person name="Furuta Y."/>
            <person name="Simbotwe M."/>
            <person name="Mulenga E."/>
            <person name="Mubanga M."/>
            <person name="Mulenga G."/>
            <person name="Kaile C."/>
            <person name="Zorigt T."/>
            <person name="Hang'ombe B."/>
            <person name="Higashi H."/>
        </authorList>
    </citation>
    <scope>NUCLEOTIDE SEQUENCE</scope>
    <source>
        <strain evidence="1">Zam_UTH_09</strain>
    </source>
</reference>
<name>A0A919LYE8_KLEPN</name>